<dbReference type="InterPro" id="IPR006593">
    <property type="entry name" value="Cyt_b561/ferric_Rdtase_TM"/>
</dbReference>
<evidence type="ECO:0000313" key="11">
    <source>
        <dbReference type="EMBL" id="KAK2067287.1"/>
    </source>
</evidence>
<organism evidence="11 12">
    <name type="scientific">Phyllachora maydis</name>
    <dbReference type="NCBI Taxonomy" id="1825666"/>
    <lineage>
        <taxon>Eukaryota</taxon>
        <taxon>Fungi</taxon>
        <taxon>Dikarya</taxon>
        <taxon>Ascomycota</taxon>
        <taxon>Pezizomycotina</taxon>
        <taxon>Sordariomycetes</taxon>
        <taxon>Sordariomycetidae</taxon>
        <taxon>Phyllachorales</taxon>
        <taxon>Phyllachoraceae</taxon>
        <taxon>Phyllachora</taxon>
    </lineage>
</organism>
<keyword evidence="3 8" id="KW-0812">Transmembrane</keyword>
<evidence type="ECO:0000259" key="10">
    <source>
        <dbReference type="PROSITE" id="PS50939"/>
    </source>
</evidence>
<keyword evidence="6 8" id="KW-0472">Membrane</keyword>
<feature type="signal peptide" evidence="9">
    <location>
        <begin position="1"/>
        <end position="23"/>
    </location>
</feature>
<feature type="transmembrane region" description="Helical" evidence="8">
    <location>
        <begin position="60"/>
        <end position="81"/>
    </location>
</feature>
<keyword evidence="4" id="KW-0249">Electron transport</keyword>
<evidence type="ECO:0000256" key="7">
    <source>
        <dbReference type="SAM" id="MobiDB-lite"/>
    </source>
</evidence>
<evidence type="ECO:0000256" key="4">
    <source>
        <dbReference type="ARBA" id="ARBA00022982"/>
    </source>
</evidence>
<keyword evidence="5 8" id="KW-1133">Transmembrane helix</keyword>
<reference evidence="11" key="1">
    <citation type="journal article" date="2023" name="Mol. Plant Microbe Interact.">
        <title>Elucidating the Obligate Nature and Biological Capacity of an Invasive Fungal Corn Pathogen.</title>
        <authorList>
            <person name="MacCready J.S."/>
            <person name="Roggenkamp E.M."/>
            <person name="Gdanetz K."/>
            <person name="Chilvers M.I."/>
        </authorList>
    </citation>
    <scope>NUCLEOTIDE SEQUENCE</scope>
    <source>
        <strain evidence="11">PM02</strain>
    </source>
</reference>
<dbReference type="Gene3D" id="1.20.120.1770">
    <property type="match status" value="1"/>
</dbReference>
<evidence type="ECO:0000256" key="2">
    <source>
        <dbReference type="ARBA" id="ARBA00022448"/>
    </source>
</evidence>
<dbReference type="PANTHER" id="PTHR47797:SF1">
    <property type="entry name" value="CYTOCHROME B561 DOMAIN-CONTAINING PROTEIN-RELATED"/>
    <property type="match status" value="1"/>
</dbReference>
<dbReference type="SMART" id="SM00665">
    <property type="entry name" value="B561"/>
    <property type="match status" value="1"/>
</dbReference>
<sequence>MDSTLARAAAAFLLAASLPAVTAQFDGGGNGNGGQFAGGAGGFGGAGVGFDIDQATRIRGVHGILGALAFVIFFPVGSVLMRVLPGRLALWAHAVFQVLSYVVYIAAAALGFWMVQTIQIPFQDGSMLSNASINYHPIIGIVVLVSLFFQPALGILHHRRFKRQGRRQIWSHLHLFLGRASIVLGMVNGGLGLHVSGASASLKTAYTVVAAVMGALWLLCALAAELRRCRARRRPAVPPPPPQGDPVLGSDDDDGVHERASPVVEPKL</sequence>
<feature type="transmembrane region" description="Helical" evidence="8">
    <location>
        <begin position="135"/>
        <end position="156"/>
    </location>
</feature>
<dbReference type="Proteomes" id="UP001217918">
    <property type="component" value="Unassembled WGS sequence"/>
</dbReference>
<feature type="chain" id="PRO_5042085974" description="Cytochrome b561 domain-containing protein" evidence="9">
    <location>
        <begin position="24"/>
        <end position="268"/>
    </location>
</feature>
<dbReference type="PANTHER" id="PTHR47797">
    <property type="entry name" value="DEHYDROGENASE, PUTATIVE (AFU_ORTHOLOGUE AFUA_8G05805)-RELATED"/>
    <property type="match status" value="1"/>
</dbReference>
<keyword evidence="9" id="KW-0732">Signal</keyword>
<evidence type="ECO:0000256" key="6">
    <source>
        <dbReference type="ARBA" id="ARBA00023136"/>
    </source>
</evidence>
<feature type="domain" description="Cytochrome b561" evidence="10">
    <location>
        <begin position="25"/>
        <end position="229"/>
    </location>
</feature>
<keyword evidence="12" id="KW-1185">Reference proteome</keyword>
<comment type="caution">
    <text evidence="11">The sequence shown here is derived from an EMBL/GenBank/DDBJ whole genome shotgun (WGS) entry which is preliminary data.</text>
</comment>
<evidence type="ECO:0000256" key="8">
    <source>
        <dbReference type="SAM" id="Phobius"/>
    </source>
</evidence>
<protein>
    <recommendedName>
        <fullName evidence="10">Cytochrome b561 domain-containing protein</fullName>
    </recommendedName>
</protein>
<evidence type="ECO:0000256" key="5">
    <source>
        <dbReference type="ARBA" id="ARBA00022989"/>
    </source>
</evidence>
<evidence type="ECO:0000256" key="1">
    <source>
        <dbReference type="ARBA" id="ARBA00004370"/>
    </source>
</evidence>
<feature type="transmembrane region" description="Helical" evidence="8">
    <location>
        <begin position="205"/>
        <end position="224"/>
    </location>
</feature>
<evidence type="ECO:0000256" key="9">
    <source>
        <dbReference type="SAM" id="SignalP"/>
    </source>
</evidence>
<feature type="transmembrane region" description="Helical" evidence="8">
    <location>
        <begin position="88"/>
        <end position="115"/>
    </location>
</feature>
<dbReference type="PROSITE" id="PS50939">
    <property type="entry name" value="CYTOCHROME_B561"/>
    <property type="match status" value="1"/>
</dbReference>
<proteinExistence type="predicted"/>
<feature type="transmembrane region" description="Helical" evidence="8">
    <location>
        <begin position="176"/>
        <end position="193"/>
    </location>
</feature>
<evidence type="ECO:0000256" key="3">
    <source>
        <dbReference type="ARBA" id="ARBA00022692"/>
    </source>
</evidence>
<dbReference type="AlphaFoldDB" id="A0AAD9HYX8"/>
<dbReference type="EMBL" id="JAQQPM010000001">
    <property type="protein sequence ID" value="KAK2067287.1"/>
    <property type="molecule type" value="Genomic_DNA"/>
</dbReference>
<name>A0AAD9HYX8_9PEZI</name>
<keyword evidence="2" id="KW-0813">Transport</keyword>
<dbReference type="GO" id="GO:0016020">
    <property type="term" value="C:membrane"/>
    <property type="evidence" value="ECO:0007669"/>
    <property type="project" value="UniProtKB-SubCell"/>
</dbReference>
<gene>
    <name evidence="11" type="ORF">P8C59_001043</name>
</gene>
<evidence type="ECO:0000313" key="12">
    <source>
        <dbReference type="Proteomes" id="UP001217918"/>
    </source>
</evidence>
<feature type="region of interest" description="Disordered" evidence="7">
    <location>
        <begin position="233"/>
        <end position="268"/>
    </location>
</feature>
<accession>A0AAD9HYX8</accession>
<dbReference type="CDD" id="cd08760">
    <property type="entry name" value="Cyt_b561_FRRS1_like"/>
    <property type="match status" value="1"/>
</dbReference>
<feature type="compositionally biased region" description="Basic and acidic residues" evidence="7">
    <location>
        <begin position="256"/>
        <end position="268"/>
    </location>
</feature>
<comment type="subcellular location">
    <subcellularLocation>
        <location evidence="1">Membrane</location>
    </subcellularLocation>
</comment>